<dbReference type="SUPFAM" id="SSF56925">
    <property type="entry name" value="OMPA-like"/>
    <property type="match status" value="1"/>
</dbReference>
<sequence length="187" mass="20204">MKKYLVLFVFALIATVSAQAQVGIGLKVGANYSNITGDDAPDSNKRLFGGHAGLTANFPISSDNFFSVQPELLFSMKGAKNDDTDADLRLYYIDVPVLARFNAAPLFFEFGPQLSINVGDNVDLDGVDPDYRRTGLGYAAGLGIATPLGVSLGLRYNGDVSKLFDEGDAKMYNDVFMLSLGYTFTSR</sequence>
<name>A0ABS6XFC0_9BACT</name>
<dbReference type="Proteomes" id="UP000774935">
    <property type="component" value="Unassembled WGS sequence"/>
</dbReference>
<organism evidence="4 5">
    <name type="scientific">Pontibacter populi</name>
    <dbReference type="NCBI Taxonomy" id="890055"/>
    <lineage>
        <taxon>Bacteria</taxon>
        <taxon>Pseudomonadati</taxon>
        <taxon>Bacteroidota</taxon>
        <taxon>Cytophagia</taxon>
        <taxon>Cytophagales</taxon>
        <taxon>Hymenobacteraceae</taxon>
        <taxon>Pontibacter</taxon>
    </lineage>
</organism>
<keyword evidence="1 2" id="KW-0732">Signal</keyword>
<dbReference type="InterPro" id="IPR027385">
    <property type="entry name" value="Beta-barrel_OMP"/>
</dbReference>
<protein>
    <submittedName>
        <fullName evidence="4">PorT family protein</fullName>
    </submittedName>
</protein>
<gene>
    <name evidence="4" type="ORF">KYK27_16610</name>
</gene>
<feature type="domain" description="Outer membrane protein beta-barrel" evidence="3">
    <location>
        <begin position="8"/>
        <end position="184"/>
    </location>
</feature>
<evidence type="ECO:0000313" key="5">
    <source>
        <dbReference type="Proteomes" id="UP000774935"/>
    </source>
</evidence>
<evidence type="ECO:0000256" key="2">
    <source>
        <dbReference type="SAM" id="SignalP"/>
    </source>
</evidence>
<reference evidence="4 5" key="1">
    <citation type="submission" date="2021-07" db="EMBL/GenBank/DDBJ databases">
        <authorList>
            <person name="Kim M.K."/>
        </authorList>
    </citation>
    <scope>NUCLEOTIDE SEQUENCE [LARGE SCALE GENOMIC DNA]</scope>
    <source>
        <strain evidence="4 5">HLY7-15</strain>
    </source>
</reference>
<evidence type="ECO:0000313" key="4">
    <source>
        <dbReference type="EMBL" id="MBW3366683.1"/>
    </source>
</evidence>
<feature type="chain" id="PRO_5046701954" evidence="2">
    <location>
        <begin position="21"/>
        <end position="187"/>
    </location>
</feature>
<proteinExistence type="predicted"/>
<dbReference type="InterPro" id="IPR011250">
    <property type="entry name" value="OMP/PagP_B-barrel"/>
</dbReference>
<dbReference type="EMBL" id="JAHWXQ010000006">
    <property type="protein sequence ID" value="MBW3366683.1"/>
    <property type="molecule type" value="Genomic_DNA"/>
</dbReference>
<comment type="caution">
    <text evidence="4">The sequence shown here is derived from an EMBL/GenBank/DDBJ whole genome shotgun (WGS) entry which is preliminary data.</text>
</comment>
<dbReference type="RefSeq" id="WP_199111433.1">
    <property type="nucleotide sequence ID" value="NZ_JAHWXQ010000006.1"/>
</dbReference>
<dbReference type="Pfam" id="PF13505">
    <property type="entry name" value="OMP_b-brl"/>
    <property type="match status" value="1"/>
</dbReference>
<feature type="signal peptide" evidence="2">
    <location>
        <begin position="1"/>
        <end position="20"/>
    </location>
</feature>
<evidence type="ECO:0000256" key="1">
    <source>
        <dbReference type="ARBA" id="ARBA00022729"/>
    </source>
</evidence>
<evidence type="ECO:0000259" key="3">
    <source>
        <dbReference type="Pfam" id="PF13505"/>
    </source>
</evidence>
<accession>A0ABS6XFC0</accession>
<keyword evidence="5" id="KW-1185">Reference proteome</keyword>